<protein>
    <submittedName>
        <fullName evidence="5">Ppx/GppA family phosphatase</fullName>
    </submittedName>
</protein>
<dbReference type="Pfam" id="PF02541">
    <property type="entry name" value="Ppx-GppA"/>
    <property type="match status" value="1"/>
</dbReference>
<reference evidence="5" key="1">
    <citation type="submission" date="2022-05" db="EMBL/GenBank/DDBJ databases">
        <title>Novel bacterial taxa in a minimal lignocellulolytic consortium and its capacity to transform plastics disclosed by genome-resolved metagenomics.</title>
        <authorList>
            <person name="Rodriguez C.A.D."/>
            <person name="Diaz-Garcia L."/>
            <person name="Herrera K."/>
            <person name="Tarazona N.A."/>
            <person name="Sproer C."/>
            <person name="Overmann J."/>
            <person name="Jimenez D.J."/>
        </authorList>
    </citation>
    <scope>NUCLEOTIDE SEQUENCE</scope>
    <source>
        <strain evidence="5">MAG5</strain>
    </source>
</reference>
<evidence type="ECO:0000256" key="2">
    <source>
        <dbReference type="ARBA" id="ARBA00022801"/>
    </source>
</evidence>
<dbReference type="InterPro" id="IPR050273">
    <property type="entry name" value="GppA/Ppx_hydrolase"/>
</dbReference>
<feature type="domain" description="Ppx/GppA phosphatase C-terminal" evidence="4">
    <location>
        <begin position="317"/>
        <end position="488"/>
    </location>
</feature>
<dbReference type="AlphaFoldDB" id="A0A9J6ZA58"/>
<dbReference type="Pfam" id="PF21447">
    <property type="entry name" value="Ppx-GppA_III"/>
    <property type="match status" value="1"/>
</dbReference>
<dbReference type="PIRSF" id="PIRSF001267">
    <property type="entry name" value="Pyrophosphatase_GppA_Ppx"/>
    <property type="match status" value="1"/>
</dbReference>
<sequence length="508" mass="57039">MTKRYGIIDIGSNSIRLVIYEKTETGAHRVVDGNKRSARLSGKVNEQGELNDDGINDLIETLQIFTLFASQHKLVTLVPIATAAIRNATNQQTIIERVYEATGMMIRVLTGGEEAEFGFLGMVNSLSIQDGFLLDIGGGSSELTLFLNRKIIHSFSFPFGCVSFNKKYDSHQGLTDQQLHSLQQDVITALNKHEWISQYAHLPLIAVGGTARSLGKIHQAAIQYPFTQTHNYPIQSEQVWTLFQHLSQLPQDKRKKEAGLSKDRVDVIVPGIAVMSTIFQYIQGTHYIICGAGLRDGLFHKLFFPEQPLLQHPLQYSVQNLLALHTAVPRTHVEHVSKLAVQLLQHLYNGNENVAQLSLYLETAANLYRIGATIDYYDYSKHTFYLIIHSHLNGLSHKEILLVAAIASYRSKNKTRNELKDYSELISTEDIDVICKLGMLLQLAAALDHSETQSINQVNLTITDEKMIIQAQADKSELSIEQIKIKELANDFKKQWNVKPVLKVTPIA</sequence>
<organism evidence="5 6">
    <name type="scientific">Candidatus Pristimantibacillus lignocellulolyticus</name>
    <dbReference type="NCBI Taxonomy" id="2994561"/>
    <lineage>
        <taxon>Bacteria</taxon>
        <taxon>Bacillati</taxon>
        <taxon>Bacillota</taxon>
        <taxon>Bacilli</taxon>
        <taxon>Bacillales</taxon>
        <taxon>Paenibacillaceae</taxon>
        <taxon>Candidatus Pristimantibacillus</taxon>
    </lineage>
</organism>
<dbReference type="InterPro" id="IPR048950">
    <property type="entry name" value="Ppx_GppA_C"/>
</dbReference>
<dbReference type="CDD" id="cd24052">
    <property type="entry name" value="ASKHA_NBD_HpPPX-GppA-like"/>
    <property type="match status" value="1"/>
</dbReference>
<evidence type="ECO:0000259" key="4">
    <source>
        <dbReference type="Pfam" id="PF21447"/>
    </source>
</evidence>
<proteinExistence type="inferred from homology"/>
<dbReference type="GO" id="GO:0016787">
    <property type="term" value="F:hydrolase activity"/>
    <property type="evidence" value="ECO:0007669"/>
    <property type="project" value="UniProtKB-KW"/>
</dbReference>
<dbReference type="EMBL" id="CP097899">
    <property type="protein sequence ID" value="URN92840.1"/>
    <property type="molecule type" value="Genomic_DNA"/>
</dbReference>
<dbReference type="Gene3D" id="1.10.3210.10">
    <property type="entry name" value="Hypothetical protein af1432"/>
    <property type="match status" value="1"/>
</dbReference>
<dbReference type="InterPro" id="IPR043129">
    <property type="entry name" value="ATPase_NBD"/>
</dbReference>
<dbReference type="Gene3D" id="3.30.420.150">
    <property type="entry name" value="Exopolyphosphatase. Domain 2"/>
    <property type="match status" value="1"/>
</dbReference>
<dbReference type="GO" id="GO:0006357">
    <property type="term" value="P:regulation of transcription by RNA polymerase II"/>
    <property type="evidence" value="ECO:0007669"/>
    <property type="project" value="TreeGrafter"/>
</dbReference>
<keyword evidence="2" id="KW-0378">Hydrolase</keyword>
<dbReference type="Proteomes" id="UP001056756">
    <property type="component" value="Chromosome"/>
</dbReference>
<evidence type="ECO:0000256" key="1">
    <source>
        <dbReference type="ARBA" id="ARBA00007125"/>
    </source>
</evidence>
<dbReference type="SUPFAM" id="SSF53067">
    <property type="entry name" value="Actin-like ATPase domain"/>
    <property type="match status" value="2"/>
</dbReference>
<evidence type="ECO:0000313" key="6">
    <source>
        <dbReference type="Proteomes" id="UP001056756"/>
    </source>
</evidence>
<accession>A0A9J6ZA58</accession>
<dbReference type="KEGG" id="plig:NAG76_13405"/>
<feature type="domain" description="Ppx/GppA phosphatase N-terminal" evidence="3">
    <location>
        <begin position="18"/>
        <end position="300"/>
    </location>
</feature>
<gene>
    <name evidence="5" type="ORF">NAG76_13405</name>
</gene>
<dbReference type="InterPro" id="IPR030673">
    <property type="entry name" value="PyroPPase_GppA_Ppx"/>
</dbReference>
<comment type="similarity">
    <text evidence="1">Belongs to the GppA/Ppx family.</text>
</comment>
<name>A0A9J6ZA58_9BACL</name>
<dbReference type="InterPro" id="IPR003695">
    <property type="entry name" value="Ppx_GppA_N"/>
</dbReference>
<evidence type="ECO:0000313" key="5">
    <source>
        <dbReference type="EMBL" id="URN92840.1"/>
    </source>
</evidence>
<evidence type="ECO:0000259" key="3">
    <source>
        <dbReference type="Pfam" id="PF02541"/>
    </source>
</evidence>
<dbReference type="PANTHER" id="PTHR30005">
    <property type="entry name" value="EXOPOLYPHOSPHATASE"/>
    <property type="match status" value="1"/>
</dbReference>
<dbReference type="PANTHER" id="PTHR30005:SF0">
    <property type="entry name" value="RETROGRADE REGULATION PROTEIN 2"/>
    <property type="match status" value="1"/>
</dbReference>
<dbReference type="Gene3D" id="3.30.420.40">
    <property type="match status" value="1"/>
</dbReference>
<dbReference type="SUPFAM" id="SSF109604">
    <property type="entry name" value="HD-domain/PDEase-like"/>
    <property type="match status" value="1"/>
</dbReference>